<accession>A0A8I1KLC3</accession>
<feature type="transmembrane region" description="Helical" evidence="1">
    <location>
        <begin position="211"/>
        <end position="228"/>
    </location>
</feature>
<keyword evidence="3" id="KW-0808">Transferase</keyword>
<feature type="transmembrane region" description="Helical" evidence="1">
    <location>
        <begin position="234"/>
        <end position="252"/>
    </location>
</feature>
<feature type="transmembrane region" description="Helical" evidence="1">
    <location>
        <begin position="183"/>
        <end position="204"/>
    </location>
</feature>
<comment type="caution">
    <text evidence="3">The sequence shown here is derived from an EMBL/GenBank/DDBJ whole genome shotgun (WGS) entry which is preliminary data.</text>
</comment>
<sequence length="366" mass="40432">MTIRSAKLDSLQAGRGIAALMVVLHHANQAGNHFLHGEGQYDILNYGYLRIDFFFVLSGFVIYHTISHQSGKRRTLNTFLALRMARIFAPYLPLAIAFGLLYTFPIVASEANREWSWVPTLTLIPWDLPPALSVAWTLQHELAFYLIFGLLFFSGFLWLGLFLWLVTILWFSMLANQALPEPFATALAPINIEFIFGLLAAAFARDIGKRLELALLWAGAAVGAWIALGAVRELSVFVGAAIALLIPSLVRAETNGGFSTPSTLVLLGDASYSIYLIHPLAIAVSARLLRDAWIPVSVEIGLVVMVLCSIGAGFLYYFLFERYARNFLRNWILARATSEKDSSEVRTVSSLSVASQSLAKAERGET</sequence>
<feature type="transmembrane region" description="Helical" evidence="1">
    <location>
        <begin position="115"/>
        <end position="136"/>
    </location>
</feature>
<feature type="transmembrane region" description="Helical" evidence="1">
    <location>
        <begin position="47"/>
        <end position="66"/>
    </location>
</feature>
<feature type="transmembrane region" description="Helical" evidence="1">
    <location>
        <begin position="292"/>
        <end position="319"/>
    </location>
</feature>
<keyword evidence="4" id="KW-1185">Reference proteome</keyword>
<keyword evidence="3" id="KW-0012">Acyltransferase</keyword>
<dbReference type="PANTHER" id="PTHR23028">
    <property type="entry name" value="ACETYLTRANSFERASE"/>
    <property type="match status" value="1"/>
</dbReference>
<evidence type="ECO:0000313" key="4">
    <source>
        <dbReference type="Proteomes" id="UP000623250"/>
    </source>
</evidence>
<dbReference type="GO" id="GO:0000271">
    <property type="term" value="P:polysaccharide biosynthetic process"/>
    <property type="evidence" value="ECO:0007669"/>
    <property type="project" value="TreeGrafter"/>
</dbReference>
<feature type="domain" description="Acyltransferase 3" evidence="2">
    <location>
        <begin position="10"/>
        <end position="310"/>
    </location>
</feature>
<dbReference type="InterPro" id="IPR050879">
    <property type="entry name" value="Acyltransferase_3"/>
</dbReference>
<keyword evidence="1" id="KW-0472">Membrane</keyword>
<dbReference type="GO" id="GO:0016747">
    <property type="term" value="F:acyltransferase activity, transferring groups other than amino-acyl groups"/>
    <property type="evidence" value="ECO:0007669"/>
    <property type="project" value="InterPro"/>
</dbReference>
<dbReference type="RefSeq" id="WP_037239532.1">
    <property type="nucleotide sequence ID" value="NZ_JAEMUK010000088.1"/>
</dbReference>
<gene>
    <name evidence="3" type="ORF">JDN41_16660</name>
</gene>
<name>A0A8I1KLC3_9HYPH</name>
<dbReference type="InterPro" id="IPR002656">
    <property type="entry name" value="Acyl_transf_3_dom"/>
</dbReference>
<evidence type="ECO:0000259" key="2">
    <source>
        <dbReference type="Pfam" id="PF01757"/>
    </source>
</evidence>
<evidence type="ECO:0000313" key="3">
    <source>
        <dbReference type="EMBL" id="MBJ7545184.1"/>
    </source>
</evidence>
<dbReference type="Pfam" id="PF01757">
    <property type="entry name" value="Acyl_transf_3"/>
    <property type="match status" value="1"/>
</dbReference>
<proteinExistence type="predicted"/>
<feature type="transmembrane region" description="Helical" evidence="1">
    <location>
        <begin position="87"/>
        <end position="109"/>
    </location>
</feature>
<feature type="transmembrane region" description="Helical" evidence="1">
    <location>
        <begin position="143"/>
        <end position="171"/>
    </location>
</feature>
<dbReference type="GO" id="GO:0016020">
    <property type="term" value="C:membrane"/>
    <property type="evidence" value="ECO:0007669"/>
    <property type="project" value="TreeGrafter"/>
</dbReference>
<keyword evidence="1" id="KW-0812">Transmembrane</keyword>
<protein>
    <submittedName>
        <fullName evidence="3">Acyltransferase</fullName>
    </submittedName>
</protein>
<keyword evidence="1" id="KW-1133">Transmembrane helix</keyword>
<organism evidence="3 4">
    <name type="scientific">Rhodomicrobium udaipurense</name>
    <dbReference type="NCBI Taxonomy" id="1202716"/>
    <lineage>
        <taxon>Bacteria</taxon>
        <taxon>Pseudomonadati</taxon>
        <taxon>Pseudomonadota</taxon>
        <taxon>Alphaproteobacteria</taxon>
        <taxon>Hyphomicrobiales</taxon>
        <taxon>Hyphomicrobiaceae</taxon>
        <taxon>Rhodomicrobium</taxon>
    </lineage>
</organism>
<evidence type="ECO:0000256" key="1">
    <source>
        <dbReference type="SAM" id="Phobius"/>
    </source>
</evidence>
<reference evidence="3 4" key="1">
    <citation type="submission" date="2020-12" db="EMBL/GenBank/DDBJ databases">
        <title>Revised draft genomes of Rhodomicrobium vannielii ATCC 17100 and Rhodomicrobium udaipurense JA643.</title>
        <authorList>
            <person name="Conners E.M."/>
            <person name="Davenport E.J."/>
            <person name="Bose A."/>
        </authorList>
    </citation>
    <scope>NUCLEOTIDE SEQUENCE [LARGE SCALE GENOMIC DNA]</scope>
    <source>
        <strain evidence="3 4">JA643</strain>
    </source>
</reference>
<feature type="transmembrane region" description="Helical" evidence="1">
    <location>
        <begin position="264"/>
        <end position="286"/>
    </location>
</feature>
<dbReference type="AlphaFoldDB" id="A0A8I1KLC3"/>
<dbReference type="PANTHER" id="PTHR23028:SF131">
    <property type="entry name" value="BLR2367 PROTEIN"/>
    <property type="match status" value="1"/>
</dbReference>
<dbReference type="EMBL" id="JAEMUK010000088">
    <property type="protein sequence ID" value="MBJ7545184.1"/>
    <property type="molecule type" value="Genomic_DNA"/>
</dbReference>
<dbReference type="Proteomes" id="UP000623250">
    <property type="component" value="Unassembled WGS sequence"/>
</dbReference>